<feature type="chain" id="PRO_5045388680" evidence="1">
    <location>
        <begin position="20"/>
        <end position="427"/>
    </location>
</feature>
<name>A0ABZ2LEL0_9BACT</name>
<evidence type="ECO:0000313" key="2">
    <source>
        <dbReference type="EMBL" id="WXB09378.1"/>
    </source>
</evidence>
<dbReference type="Gene3D" id="2.80.10.50">
    <property type="match status" value="1"/>
</dbReference>
<protein>
    <submittedName>
        <fullName evidence="2">Uncharacterized protein</fullName>
    </submittedName>
</protein>
<dbReference type="Proteomes" id="UP001374803">
    <property type="component" value="Chromosome"/>
</dbReference>
<gene>
    <name evidence="2" type="ORF">LVJ94_19370</name>
</gene>
<accession>A0ABZ2LEL0</accession>
<organism evidence="2 3">
    <name type="scientific">Pendulispora rubella</name>
    <dbReference type="NCBI Taxonomy" id="2741070"/>
    <lineage>
        <taxon>Bacteria</taxon>
        <taxon>Pseudomonadati</taxon>
        <taxon>Myxococcota</taxon>
        <taxon>Myxococcia</taxon>
        <taxon>Myxococcales</taxon>
        <taxon>Sorangiineae</taxon>
        <taxon>Pendulisporaceae</taxon>
        <taxon>Pendulispora</taxon>
    </lineage>
</organism>
<proteinExistence type="predicted"/>
<dbReference type="RefSeq" id="WP_394839051.1">
    <property type="nucleotide sequence ID" value="NZ_CP089929.1"/>
</dbReference>
<reference evidence="2" key="1">
    <citation type="submission" date="2021-12" db="EMBL/GenBank/DDBJ databases">
        <title>Discovery of the Pendulisporaceae a myxobacterial family with distinct sporulation behavior and unique specialized metabolism.</title>
        <authorList>
            <person name="Garcia R."/>
            <person name="Popoff A."/>
            <person name="Bader C.D."/>
            <person name="Loehr J."/>
            <person name="Walesch S."/>
            <person name="Walt C."/>
            <person name="Boldt J."/>
            <person name="Bunk B."/>
            <person name="Haeckl F.J.F.P.J."/>
            <person name="Gunesch A.P."/>
            <person name="Birkelbach J."/>
            <person name="Nuebel U."/>
            <person name="Pietschmann T."/>
            <person name="Bach T."/>
            <person name="Mueller R."/>
        </authorList>
    </citation>
    <scope>NUCLEOTIDE SEQUENCE</scope>
    <source>
        <strain evidence="2">MSr11367</strain>
    </source>
</reference>
<keyword evidence="1" id="KW-0732">Signal</keyword>
<dbReference type="EMBL" id="CP089983">
    <property type="protein sequence ID" value="WXB09378.1"/>
    <property type="molecule type" value="Genomic_DNA"/>
</dbReference>
<dbReference type="PROSITE" id="PS51257">
    <property type="entry name" value="PROKAR_LIPOPROTEIN"/>
    <property type="match status" value="1"/>
</dbReference>
<sequence length="427" mass="43895">MKALRASLFALFAASFGVACTTLLGVDDLPGLTRGLDAGDAHADSPGPDAAAGSLDLSFGDGGVVEIRVPLSVGGASVLSDGDELVVLFAAGDGDLMLVRCSRDGVCHASPPTVVMKGAGIGGFAVREPGGNAILVHASADAPNYQVVRYLLRVARDGGVETLMREQSSPNSSSGELVPIERPLRILLVRSSDLPDGGGELRQRAMLLDGGPDPRFGTNGTVASTYSWEPIVVGASARDNGGIVVLASGQTSPTVWLGFRADGHADTNFGVDGGMGSSSELSPTVLLEDDGGYVMGGVRGVSRAVLARITRDGHLDSSRWDQGIFAFPTVIVSNEDPYLTSIRALGAQPNGSILALGVAHRLSGPPVDVLTRVGPEGLDPHFGRKGFVILGPQGSSGSRSVAVQSDGKAVVALTYDGSLRLTRYLAE</sequence>
<keyword evidence="3" id="KW-1185">Reference proteome</keyword>
<evidence type="ECO:0000256" key="1">
    <source>
        <dbReference type="SAM" id="SignalP"/>
    </source>
</evidence>
<evidence type="ECO:0000313" key="3">
    <source>
        <dbReference type="Proteomes" id="UP001374803"/>
    </source>
</evidence>
<feature type="signal peptide" evidence="1">
    <location>
        <begin position="1"/>
        <end position="19"/>
    </location>
</feature>